<dbReference type="InterPro" id="IPR036034">
    <property type="entry name" value="PDZ_sf"/>
</dbReference>
<feature type="region of interest" description="Disordered" evidence="4">
    <location>
        <begin position="37"/>
        <end position="72"/>
    </location>
</feature>
<dbReference type="Gene3D" id="2.30.42.10">
    <property type="match status" value="1"/>
</dbReference>
<keyword evidence="5" id="KW-0732">Signal</keyword>
<feature type="domain" description="PDZ" evidence="6">
    <location>
        <begin position="272"/>
        <end position="390"/>
    </location>
</feature>
<dbReference type="PANTHER" id="PTHR43343:SF3">
    <property type="entry name" value="PROTEASE DO-LIKE 8, CHLOROPLASTIC"/>
    <property type="match status" value="1"/>
</dbReference>
<evidence type="ECO:0000256" key="1">
    <source>
        <dbReference type="ARBA" id="ARBA00010541"/>
    </source>
</evidence>
<dbReference type="InterPro" id="IPR051201">
    <property type="entry name" value="Chloro_Bact_Ser_Proteases"/>
</dbReference>
<dbReference type="SMART" id="SM00228">
    <property type="entry name" value="PDZ"/>
    <property type="match status" value="1"/>
</dbReference>
<dbReference type="Pfam" id="PF13365">
    <property type="entry name" value="Trypsin_2"/>
    <property type="match status" value="1"/>
</dbReference>
<organism evidence="7 8">
    <name type="scientific">Deinococcus oregonensis</name>
    <dbReference type="NCBI Taxonomy" id="1805970"/>
    <lineage>
        <taxon>Bacteria</taxon>
        <taxon>Thermotogati</taxon>
        <taxon>Deinococcota</taxon>
        <taxon>Deinococci</taxon>
        <taxon>Deinococcales</taxon>
        <taxon>Deinococcaceae</taxon>
        <taxon>Deinococcus</taxon>
    </lineage>
</organism>
<sequence length="408" mass="41936">MTTKNTSARPLALALSAALVGGTALFPSVLALQAAPSTPKSSAAPSVTAVPGSSGSSAADRRATTAPPPAPISTAEKAVLNALFTKSRPATLRIEQCAPTNCADPDGIGTGFLISADGLALTAYHVVFQAKNLSAQTLDKKRYAVEVIGYDDQADLALLRVKVPKGTPFLPLASTRPAVGDAALAIGNGGGDFLTSKTGRLTALDAEAGRADFPAGTLELNAPLIPGDSGGPILNSKGEVTGVVSYISVQGQGNSRRIQSYAVPVTTTDPHLAALKRGEKREAPIIGIQIGGNLAALTDLSEREFAEANRLLELDLGNTPGAFFTSVSAGSPAAKAGLQPLQYNEEGKRVRGDIVTAVNGKRIVNFLEFQFAVRSYAPGDTVTLSVLRGGKAIEVKLVLTGRSTVAQN</sequence>
<proteinExistence type="inferred from homology"/>
<feature type="chain" id="PRO_5046279329" evidence="5">
    <location>
        <begin position="35"/>
        <end position="408"/>
    </location>
</feature>
<keyword evidence="8" id="KW-1185">Reference proteome</keyword>
<dbReference type="RefSeq" id="WP_380017181.1">
    <property type="nucleotide sequence ID" value="NZ_JBHLYR010000085.1"/>
</dbReference>
<feature type="signal peptide" evidence="5">
    <location>
        <begin position="1"/>
        <end position="34"/>
    </location>
</feature>
<evidence type="ECO:0000256" key="2">
    <source>
        <dbReference type="ARBA" id="ARBA00022670"/>
    </source>
</evidence>
<evidence type="ECO:0000259" key="6">
    <source>
        <dbReference type="PROSITE" id="PS50106"/>
    </source>
</evidence>
<dbReference type="InterPro" id="IPR001940">
    <property type="entry name" value="Peptidase_S1C"/>
</dbReference>
<dbReference type="PRINTS" id="PR00834">
    <property type="entry name" value="PROTEASES2C"/>
</dbReference>
<dbReference type="InterPro" id="IPR009003">
    <property type="entry name" value="Peptidase_S1_PA"/>
</dbReference>
<evidence type="ECO:0000313" key="8">
    <source>
        <dbReference type="Proteomes" id="UP001589733"/>
    </source>
</evidence>
<comment type="caution">
    <text evidence="7">The sequence shown here is derived from an EMBL/GenBank/DDBJ whole genome shotgun (WGS) entry which is preliminary data.</text>
</comment>
<dbReference type="EMBL" id="JBHLYR010000085">
    <property type="protein sequence ID" value="MFB9995341.1"/>
    <property type="molecule type" value="Genomic_DNA"/>
</dbReference>
<dbReference type="PANTHER" id="PTHR43343">
    <property type="entry name" value="PEPTIDASE S12"/>
    <property type="match status" value="1"/>
</dbReference>
<dbReference type="InterPro" id="IPR001478">
    <property type="entry name" value="PDZ"/>
</dbReference>
<evidence type="ECO:0000256" key="5">
    <source>
        <dbReference type="SAM" id="SignalP"/>
    </source>
</evidence>
<dbReference type="GO" id="GO:0006508">
    <property type="term" value="P:proteolysis"/>
    <property type="evidence" value="ECO:0007669"/>
    <property type="project" value="UniProtKB-KW"/>
</dbReference>
<protein>
    <submittedName>
        <fullName evidence="7">S1C family serine protease</fullName>
        <ecNumber evidence="7">3.4.21.-</ecNumber>
    </submittedName>
</protein>
<dbReference type="Pfam" id="PF13180">
    <property type="entry name" value="PDZ_2"/>
    <property type="match status" value="1"/>
</dbReference>
<keyword evidence="2 7" id="KW-0645">Protease</keyword>
<keyword evidence="3 7" id="KW-0378">Hydrolase</keyword>
<comment type="similarity">
    <text evidence="1">Belongs to the peptidase S1C family.</text>
</comment>
<evidence type="ECO:0000313" key="7">
    <source>
        <dbReference type="EMBL" id="MFB9995341.1"/>
    </source>
</evidence>
<dbReference type="EC" id="3.4.21.-" evidence="7"/>
<dbReference type="PROSITE" id="PS50106">
    <property type="entry name" value="PDZ"/>
    <property type="match status" value="1"/>
</dbReference>
<reference evidence="7 8" key="1">
    <citation type="submission" date="2024-09" db="EMBL/GenBank/DDBJ databases">
        <authorList>
            <person name="Sun Q."/>
            <person name="Mori K."/>
        </authorList>
    </citation>
    <scope>NUCLEOTIDE SEQUENCE [LARGE SCALE GENOMIC DNA]</scope>
    <source>
        <strain evidence="7 8">JCM 13503</strain>
    </source>
</reference>
<evidence type="ECO:0000256" key="4">
    <source>
        <dbReference type="SAM" id="MobiDB-lite"/>
    </source>
</evidence>
<dbReference type="GO" id="GO:0008233">
    <property type="term" value="F:peptidase activity"/>
    <property type="evidence" value="ECO:0007669"/>
    <property type="project" value="UniProtKB-KW"/>
</dbReference>
<dbReference type="SUPFAM" id="SSF50494">
    <property type="entry name" value="Trypsin-like serine proteases"/>
    <property type="match status" value="1"/>
</dbReference>
<dbReference type="SUPFAM" id="SSF50156">
    <property type="entry name" value="PDZ domain-like"/>
    <property type="match status" value="1"/>
</dbReference>
<feature type="compositionally biased region" description="Low complexity" evidence="4">
    <location>
        <begin position="37"/>
        <end position="58"/>
    </location>
</feature>
<dbReference type="Proteomes" id="UP001589733">
    <property type="component" value="Unassembled WGS sequence"/>
</dbReference>
<dbReference type="Gene3D" id="2.40.10.10">
    <property type="entry name" value="Trypsin-like serine proteases"/>
    <property type="match status" value="2"/>
</dbReference>
<name>A0ABV6B6F2_9DEIO</name>
<dbReference type="InterPro" id="IPR043504">
    <property type="entry name" value="Peptidase_S1_PA_chymotrypsin"/>
</dbReference>
<gene>
    <name evidence="7" type="ORF">ACFFLM_25675</name>
</gene>
<evidence type="ECO:0000256" key="3">
    <source>
        <dbReference type="ARBA" id="ARBA00022801"/>
    </source>
</evidence>
<accession>A0ABV6B6F2</accession>